<evidence type="ECO:0000256" key="6">
    <source>
        <dbReference type="SAM" id="MobiDB-lite"/>
    </source>
</evidence>
<dbReference type="GO" id="GO:0000785">
    <property type="term" value="C:chromatin"/>
    <property type="evidence" value="ECO:0007669"/>
    <property type="project" value="TreeGrafter"/>
</dbReference>
<feature type="region of interest" description="Disordered" evidence="6">
    <location>
        <begin position="500"/>
        <end position="535"/>
    </location>
</feature>
<feature type="region of interest" description="Disordered" evidence="6">
    <location>
        <begin position="694"/>
        <end position="722"/>
    </location>
</feature>
<feature type="compositionally biased region" description="Basic and acidic residues" evidence="6">
    <location>
        <begin position="136"/>
        <end position="145"/>
    </location>
</feature>
<dbReference type="PROSITE" id="PS50157">
    <property type="entry name" value="ZINC_FINGER_C2H2_2"/>
    <property type="match status" value="2"/>
</dbReference>
<dbReference type="FunFam" id="3.30.160.60:FF:000072">
    <property type="entry name" value="zinc finger protein 143 isoform X1"/>
    <property type="match status" value="2"/>
</dbReference>
<keyword evidence="1" id="KW-0479">Metal-binding</keyword>
<evidence type="ECO:0000256" key="3">
    <source>
        <dbReference type="ARBA" id="ARBA00022771"/>
    </source>
</evidence>
<dbReference type="SUPFAM" id="SSF57667">
    <property type="entry name" value="beta-beta-alpha zinc fingers"/>
    <property type="match status" value="2"/>
</dbReference>
<keyword evidence="3 5" id="KW-0863">Zinc-finger</keyword>
<dbReference type="PANTHER" id="PTHR14003">
    <property type="entry name" value="TRANSCRIPTIONAL REPRESSOR PROTEIN YY"/>
    <property type="match status" value="1"/>
</dbReference>
<keyword evidence="2" id="KW-0677">Repeat</keyword>
<dbReference type="InterPro" id="IPR013087">
    <property type="entry name" value="Znf_C2H2_type"/>
</dbReference>
<dbReference type="AlphaFoldDB" id="A0A0P1BR51"/>
<reference evidence="9" key="1">
    <citation type="submission" date="2014-09" db="EMBL/GenBank/DDBJ databases">
        <authorList>
            <person name="Sharma Rahul"/>
            <person name="Thines Marco"/>
        </authorList>
    </citation>
    <scope>NUCLEOTIDE SEQUENCE [LARGE SCALE GENOMIC DNA]</scope>
</reference>
<keyword evidence="4" id="KW-0862">Zinc</keyword>
<evidence type="ECO:0000259" key="7">
    <source>
        <dbReference type="PROSITE" id="PS50157"/>
    </source>
</evidence>
<keyword evidence="9" id="KW-1185">Reference proteome</keyword>
<dbReference type="OrthoDB" id="6365676at2759"/>
<proteinExistence type="predicted"/>
<dbReference type="GO" id="GO:0005667">
    <property type="term" value="C:transcription regulator complex"/>
    <property type="evidence" value="ECO:0007669"/>
    <property type="project" value="TreeGrafter"/>
</dbReference>
<feature type="compositionally biased region" description="Polar residues" evidence="6">
    <location>
        <begin position="224"/>
        <end position="235"/>
    </location>
</feature>
<feature type="compositionally biased region" description="Polar residues" evidence="6">
    <location>
        <begin position="164"/>
        <end position="173"/>
    </location>
</feature>
<dbReference type="GO" id="GO:0031519">
    <property type="term" value="C:PcG protein complex"/>
    <property type="evidence" value="ECO:0007669"/>
    <property type="project" value="TreeGrafter"/>
</dbReference>
<feature type="compositionally biased region" description="Basic and acidic residues" evidence="6">
    <location>
        <begin position="696"/>
        <end position="722"/>
    </location>
</feature>
<organism evidence="8 9">
    <name type="scientific">Ceraceosorus bombacis</name>
    <dbReference type="NCBI Taxonomy" id="401625"/>
    <lineage>
        <taxon>Eukaryota</taxon>
        <taxon>Fungi</taxon>
        <taxon>Dikarya</taxon>
        <taxon>Basidiomycota</taxon>
        <taxon>Ustilaginomycotina</taxon>
        <taxon>Exobasidiomycetes</taxon>
        <taxon>Ceraceosorales</taxon>
        <taxon>Ceraceosoraceae</taxon>
        <taxon>Ceraceosorus</taxon>
    </lineage>
</organism>
<feature type="domain" description="C2H2-type" evidence="7">
    <location>
        <begin position="604"/>
        <end position="633"/>
    </location>
</feature>
<dbReference type="Proteomes" id="UP000054845">
    <property type="component" value="Unassembled WGS sequence"/>
</dbReference>
<dbReference type="GO" id="GO:0008270">
    <property type="term" value="F:zinc ion binding"/>
    <property type="evidence" value="ECO:0007669"/>
    <property type="project" value="UniProtKB-KW"/>
</dbReference>
<dbReference type="EMBL" id="CCYA01000276">
    <property type="protein sequence ID" value="CEH18831.1"/>
    <property type="molecule type" value="Genomic_DNA"/>
</dbReference>
<evidence type="ECO:0000256" key="5">
    <source>
        <dbReference type="PROSITE-ProRule" id="PRU00042"/>
    </source>
</evidence>
<dbReference type="Pfam" id="PF00096">
    <property type="entry name" value="zf-C2H2"/>
    <property type="match status" value="2"/>
</dbReference>
<sequence>MMDESYFAGLPAQASNSGLFRLSPSSYGQDHHDFPFQSTSSSVLHGDGHPPFIFDVQSDTKHQRGETSGNALASSTPLFVGEDLDVDDEDARFDSLGLPKRKRALQRLSLASSIASSVPSTAPSETDLSEYNEGEAGVKERRTVDFDDTTVGRSSSRLPDLVHSRSNSTMREGPTATSVFTAFNLSDFISDGAAGEDDSASPSASAAPSSFGHGIVEDKPLHPQSLTASSFTTPQRPGMHRDWSSLSASDACSEDGVERLRVPASPYSPTRLSNSSSSSLATSHNAALDLATASAASMQLSSPMMPNNTSLAPAGHHVYQTPHGHVPANNGLGLSSRDGVNTAGDMQRSMPNPHVNAGNASGQSLTACNPAHISPANMAQPQGICVGNSPSAQHYYPSVSSGTSGVTSPVTLEHSGLVYYPSSTPITPTSPFRGNEKDLWSAAPRETPASEMAHGEIGVPMLFSHSAPNHRTSFLQRGCESSPPSPLGPGHPLRLSRPAAHLASQQSSPYHGPHLTRPPQAMLPPHATHLSSSLQGLPSQNLYTGIITKRSRGRRVPNKPEEVNNLGKSGKIYTCKVPGCGKCFKRSEHLKRHVRSIHTDEKPYMCPFPNCFKRFSRHDNLNQHARVHAGTAPGDIASSSTSSMGGSVSPAFSPLSLSASFSDRRASTHSLSSLRHEDPAYGCDDVAFYDADDADEEHHQSSDCGEHKPQGADYDVQHFDLA</sequence>
<name>A0A0P1BR51_9BASI</name>
<feature type="region of interest" description="Disordered" evidence="6">
    <location>
        <begin position="112"/>
        <end position="173"/>
    </location>
</feature>
<evidence type="ECO:0000256" key="4">
    <source>
        <dbReference type="ARBA" id="ARBA00022833"/>
    </source>
</evidence>
<dbReference type="PROSITE" id="PS00028">
    <property type="entry name" value="ZINC_FINGER_C2H2_1"/>
    <property type="match status" value="2"/>
</dbReference>
<protein>
    <submittedName>
        <fullName evidence="8">Fog: zn-finger</fullName>
    </submittedName>
</protein>
<dbReference type="STRING" id="401625.A0A0P1BR51"/>
<evidence type="ECO:0000256" key="2">
    <source>
        <dbReference type="ARBA" id="ARBA00022737"/>
    </source>
</evidence>
<feature type="region of interest" description="Disordered" evidence="6">
    <location>
        <begin position="194"/>
        <end position="247"/>
    </location>
</feature>
<dbReference type="SMART" id="SM00355">
    <property type="entry name" value="ZnF_C2H2"/>
    <property type="match status" value="2"/>
</dbReference>
<feature type="compositionally biased region" description="Low complexity" evidence="6">
    <location>
        <begin position="200"/>
        <end position="210"/>
    </location>
</feature>
<dbReference type="GO" id="GO:0000981">
    <property type="term" value="F:DNA-binding transcription factor activity, RNA polymerase II-specific"/>
    <property type="evidence" value="ECO:0007669"/>
    <property type="project" value="UniProtKB-ARBA"/>
</dbReference>
<accession>A0A0P1BR51</accession>
<evidence type="ECO:0000313" key="9">
    <source>
        <dbReference type="Proteomes" id="UP000054845"/>
    </source>
</evidence>
<evidence type="ECO:0000256" key="1">
    <source>
        <dbReference type="ARBA" id="ARBA00022723"/>
    </source>
</evidence>
<feature type="domain" description="C2H2-type" evidence="7">
    <location>
        <begin position="573"/>
        <end position="603"/>
    </location>
</feature>
<dbReference type="PANTHER" id="PTHR14003:SF19">
    <property type="entry name" value="YY2 TRANSCRIPTION FACTOR"/>
    <property type="match status" value="1"/>
</dbReference>
<dbReference type="GO" id="GO:0000978">
    <property type="term" value="F:RNA polymerase II cis-regulatory region sequence-specific DNA binding"/>
    <property type="evidence" value="ECO:0007669"/>
    <property type="project" value="TreeGrafter"/>
</dbReference>
<dbReference type="InterPro" id="IPR036236">
    <property type="entry name" value="Znf_C2H2_sf"/>
</dbReference>
<feature type="compositionally biased region" description="Low complexity" evidence="6">
    <location>
        <begin position="112"/>
        <end position="124"/>
    </location>
</feature>
<evidence type="ECO:0000313" key="8">
    <source>
        <dbReference type="EMBL" id="CEH18831.1"/>
    </source>
</evidence>
<dbReference type="Gene3D" id="3.30.160.60">
    <property type="entry name" value="Classic Zinc Finger"/>
    <property type="match status" value="2"/>
</dbReference>